<evidence type="ECO:0000313" key="1">
    <source>
        <dbReference type="EMBL" id="OFJ50493.1"/>
    </source>
</evidence>
<sequence length="221" mass="23753">MLNCDDGRMTDYVDASGEPGGDYVDQVRIVYRSIDHPSEPTPRATVVLIIDAGMPIDRARLRTEVEQAHGTPTDSGLISHDDFMSEERFKKHSWGAAGASLELLIWVSTAAASGIVGSIAYDGLKALAKRLRELHPPAWNPQPLDGQDAQRRAVQMARAAWPDLGEPMTVLSCHLDGDTATVVLRAPNGSTITAQPTMTAFDAIGPITRANPDPPAETSQS</sequence>
<proteinExistence type="predicted"/>
<protein>
    <submittedName>
        <fullName evidence="1">Uncharacterized protein</fullName>
    </submittedName>
</protein>
<dbReference type="EMBL" id="MCHX01000120">
    <property type="protein sequence ID" value="OFJ50493.1"/>
    <property type="molecule type" value="Genomic_DNA"/>
</dbReference>
<name>A0A1E8PW10_9MYCO</name>
<dbReference type="Proteomes" id="UP000178953">
    <property type="component" value="Unassembled WGS sequence"/>
</dbReference>
<evidence type="ECO:0000313" key="2">
    <source>
        <dbReference type="Proteomes" id="UP000178953"/>
    </source>
</evidence>
<gene>
    <name evidence="1" type="ORF">BEL07_27940</name>
</gene>
<keyword evidence="2" id="KW-1185">Reference proteome</keyword>
<reference evidence="1 2" key="1">
    <citation type="submission" date="2016-09" db="EMBL/GenBank/DDBJ databases">
        <title>genome sequence of Mycobacterium sp. 739 SCH.</title>
        <authorList>
            <person name="Greninger A.L."/>
            <person name="Qin X."/>
            <person name="Jerome K."/>
            <person name="Vora S."/>
            <person name="Quinn K."/>
        </authorList>
    </citation>
    <scope>NUCLEOTIDE SEQUENCE [LARGE SCALE GENOMIC DNA]</scope>
    <source>
        <strain evidence="1 2">SCH</strain>
    </source>
</reference>
<organism evidence="1 2">
    <name type="scientific">Mycolicibacterium grossiae</name>
    <dbReference type="NCBI Taxonomy" id="1552759"/>
    <lineage>
        <taxon>Bacteria</taxon>
        <taxon>Bacillati</taxon>
        <taxon>Actinomycetota</taxon>
        <taxon>Actinomycetes</taxon>
        <taxon>Mycobacteriales</taxon>
        <taxon>Mycobacteriaceae</taxon>
        <taxon>Mycolicibacterium</taxon>
    </lineage>
</organism>
<dbReference type="AlphaFoldDB" id="A0A1E8PW10"/>
<comment type="caution">
    <text evidence="1">The sequence shown here is derived from an EMBL/GenBank/DDBJ whole genome shotgun (WGS) entry which is preliminary data.</text>
</comment>
<accession>A0A1E8PW10</accession>